<feature type="transmembrane region" description="Helical" evidence="1">
    <location>
        <begin position="51"/>
        <end position="72"/>
    </location>
</feature>
<dbReference type="Pfam" id="PF13803">
    <property type="entry name" value="DUF4184"/>
    <property type="match status" value="1"/>
</dbReference>
<feature type="transmembrane region" description="Helical" evidence="1">
    <location>
        <begin position="228"/>
        <end position="245"/>
    </location>
</feature>
<dbReference type="OrthoDB" id="8481923at2"/>
<dbReference type="EMBL" id="CP016895">
    <property type="protein sequence ID" value="AOA57474.1"/>
    <property type="molecule type" value="Genomic_DNA"/>
</dbReference>
<dbReference type="InterPro" id="IPR025238">
    <property type="entry name" value="DUF4184"/>
</dbReference>
<sequence length="261" mass="30234">MPFTLSHTVLVPVFHYASRRQLPIAALAIGCMIPDLSRLFTNLDVHFSHQWASLISSNLILGLLFCLLWYRLYRPVLYIFLKLDDPILLPTTASMLVFIWACTLSIIFGAASHILWDGVTHADFRTFMFKDALQQSYFILGQDYPLHFILQISSSAIALPMVCWLCYRYIQAHQQPQYFIENTLRYALILTLCAICAGSIYAATFLMSCSQAQWQHHLYWLTGVSINYFFRAFLVTWSIGCLIFLKRKKYQTALNRYRGAR</sequence>
<dbReference type="Proteomes" id="UP000093391">
    <property type="component" value="Chromosome"/>
</dbReference>
<evidence type="ECO:0008006" key="4">
    <source>
        <dbReference type="Google" id="ProtNLM"/>
    </source>
</evidence>
<feature type="transmembrane region" description="Helical" evidence="1">
    <location>
        <begin position="93"/>
        <end position="116"/>
    </location>
</feature>
<dbReference type="RefSeq" id="WP_067552590.1">
    <property type="nucleotide sequence ID" value="NZ_CP016895.1"/>
</dbReference>
<protein>
    <recommendedName>
        <fullName evidence="4">Phospholipase</fullName>
    </recommendedName>
</protein>
<evidence type="ECO:0000256" key="1">
    <source>
        <dbReference type="SAM" id="Phobius"/>
    </source>
</evidence>
<dbReference type="KEGG" id="ala:BFG52_03305"/>
<keyword evidence="1" id="KW-0812">Transmembrane</keyword>
<feature type="transmembrane region" description="Helical" evidence="1">
    <location>
        <begin position="187"/>
        <end position="208"/>
    </location>
</feature>
<evidence type="ECO:0000313" key="3">
    <source>
        <dbReference type="Proteomes" id="UP000093391"/>
    </source>
</evidence>
<accession>A0A1B2LX09</accession>
<keyword evidence="1" id="KW-0472">Membrane</keyword>
<evidence type="ECO:0000313" key="2">
    <source>
        <dbReference type="EMBL" id="AOA57474.1"/>
    </source>
</evidence>
<reference evidence="2 3" key="1">
    <citation type="submission" date="2016-08" db="EMBL/GenBank/DDBJ databases">
        <authorList>
            <person name="Seilhamer J.J."/>
        </authorList>
    </citation>
    <scope>NUCLEOTIDE SEQUENCE [LARGE SCALE GENOMIC DNA]</scope>
    <source>
        <strain evidence="2 3">BRTC-1</strain>
    </source>
</reference>
<feature type="transmembrane region" description="Helical" evidence="1">
    <location>
        <begin position="148"/>
        <end position="167"/>
    </location>
</feature>
<name>A0A1B2LX09_9GAMM</name>
<gene>
    <name evidence="2" type="ORF">BFG52_03305</name>
</gene>
<proteinExistence type="predicted"/>
<keyword evidence="1" id="KW-1133">Transmembrane helix</keyword>
<dbReference type="AlphaFoldDB" id="A0A1B2LX09"/>
<organism evidence="2 3">
    <name type="scientific">Acinetobacter larvae</name>
    <dbReference type="NCBI Taxonomy" id="1789224"/>
    <lineage>
        <taxon>Bacteria</taxon>
        <taxon>Pseudomonadati</taxon>
        <taxon>Pseudomonadota</taxon>
        <taxon>Gammaproteobacteria</taxon>
        <taxon>Moraxellales</taxon>
        <taxon>Moraxellaceae</taxon>
        <taxon>Acinetobacter</taxon>
    </lineage>
</organism>
<keyword evidence="3" id="KW-1185">Reference proteome</keyword>
<dbReference type="STRING" id="1789224.BFG52_03305"/>